<keyword evidence="1" id="KW-0820">tRNA-binding</keyword>
<accession>A0A2N1PIZ8</accession>
<dbReference type="InterPro" id="IPR008513">
    <property type="entry name" value="tRNA(Met)_cyd_acetate_ligase"/>
</dbReference>
<dbReference type="GO" id="GO:0005524">
    <property type="term" value="F:ATP binding"/>
    <property type="evidence" value="ECO:0007669"/>
    <property type="project" value="UniProtKB-KW"/>
</dbReference>
<dbReference type="GO" id="GO:0016740">
    <property type="term" value="F:transferase activity"/>
    <property type="evidence" value="ECO:0007669"/>
    <property type="project" value="UniProtKB-KW"/>
</dbReference>
<comment type="function">
    <text evidence="1">Catalyzes the formation of N(4)-acetylcytidine (ac(4)C) at the wobble position of elongator tRNA(Met), using acetate and ATP as substrates. First activates an acetate ion to form acetyladenylate (Ac-AMP) and then transfers the acetyl group to tRNA to form ac(4)C34.</text>
</comment>
<dbReference type="EMBL" id="PGXC01000054">
    <property type="protein sequence ID" value="PKK88286.1"/>
    <property type="molecule type" value="Genomic_DNA"/>
</dbReference>
<dbReference type="Pfam" id="PF05636">
    <property type="entry name" value="HIGH_NTase1"/>
    <property type="match status" value="1"/>
</dbReference>
<keyword evidence="1" id="KW-0547">Nucleotide-binding</keyword>
<dbReference type="InterPro" id="IPR014729">
    <property type="entry name" value="Rossmann-like_a/b/a_fold"/>
</dbReference>
<feature type="binding site" evidence="1">
    <location>
        <position position="157"/>
    </location>
    <ligand>
        <name>ATP</name>
        <dbReference type="ChEBI" id="CHEBI:30616"/>
    </ligand>
</feature>
<dbReference type="PANTHER" id="PTHR37825">
    <property type="entry name" value="TRNA(MET) CYTIDINE ACETATE LIGASE"/>
    <property type="match status" value="1"/>
</dbReference>
<evidence type="ECO:0000313" key="4">
    <source>
        <dbReference type="Proteomes" id="UP000233256"/>
    </source>
</evidence>
<name>A0A2N1PIZ8_9BACT</name>
<feature type="binding site" evidence="1">
    <location>
        <position position="103"/>
    </location>
    <ligand>
        <name>ATP</name>
        <dbReference type="ChEBI" id="CHEBI:30616"/>
    </ligand>
</feature>
<keyword evidence="1" id="KW-0963">Cytoplasm</keyword>
<dbReference type="Gene3D" id="3.40.50.620">
    <property type="entry name" value="HUPs"/>
    <property type="match status" value="1"/>
</dbReference>
<dbReference type="PANTHER" id="PTHR37825:SF1">
    <property type="entry name" value="TRNA(MET) CYTIDINE ACETATE LIGASE"/>
    <property type="match status" value="1"/>
</dbReference>
<feature type="binding site" evidence="1">
    <location>
        <position position="182"/>
    </location>
    <ligand>
        <name>ATP</name>
        <dbReference type="ChEBI" id="CHEBI:30616"/>
    </ligand>
</feature>
<feature type="compositionally biased region" description="Basic and acidic residues" evidence="2">
    <location>
        <begin position="431"/>
        <end position="440"/>
    </location>
</feature>
<feature type="binding site" evidence="1">
    <location>
        <begin position="8"/>
        <end position="21"/>
    </location>
    <ligand>
        <name>ATP</name>
        <dbReference type="ChEBI" id="CHEBI:30616"/>
    </ligand>
</feature>
<dbReference type="EC" id="6.3.4.-" evidence="1"/>
<keyword evidence="1" id="KW-0819">tRNA processing</keyword>
<sequence length="452" mass="49156">MMNCLGVVAEYNPFHNGHAWHLSEARRITGAEGVICVMSGDFLQRGEPAVMSKWARTEAALHCGADLVIQIPVFYSTGSADIFAHGAITLLSATGVVTDICFGSETGSLETLQDNLDRLFEDAGIQDRIQQAIREGLPYPRAMSMALDGNLDHHSPNDILGLEYLRALRKMGSSMKPWTIIRAEAGYGDQQLPESGSIASATSIRAAMMDAFLNGADAFPDGADAIAKVVTPFVPEIMASLIRTEAIDGRCPVGWKDFASQVLTRFRSMIPDEVSAHRGVGTVLGRKLLKASWANGTVREMAESVRSRNVTWSRIYRAIAAVLLGISTPAADLLARRPGYGRVLGFNEKGKAILAAMRERATLPFINSPDRAWPSYNRWVSRSREPFEPREPIQWPGMNRPFPDEAAFAADLQADRKASGIWSAALANPGDRSKAGESRKPVMISTGLVKGN</sequence>
<comment type="caution">
    <text evidence="1">Lacks conserved residue(s) required for the propagation of feature annotation.</text>
</comment>
<dbReference type="Proteomes" id="UP000233256">
    <property type="component" value="Unassembled WGS sequence"/>
</dbReference>
<keyword evidence="3" id="KW-0808">Transferase</keyword>
<dbReference type="HAMAP" id="MF_01539">
    <property type="entry name" value="TmcAL"/>
    <property type="match status" value="1"/>
</dbReference>
<dbReference type="GO" id="GO:0006400">
    <property type="term" value="P:tRNA modification"/>
    <property type="evidence" value="ECO:0007669"/>
    <property type="project" value="UniProtKB-UniRule"/>
</dbReference>
<dbReference type="AlphaFoldDB" id="A0A2N1PIZ8"/>
<protein>
    <recommendedName>
        <fullName evidence="1">tRNA(Met) cytidine acetate ligase</fullName>
        <ecNumber evidence="1">6.3.4.-</ecNumber>
    </recommendedName>
</protein>
<comment type="catalytic activity">
    <reaction evidence="1">
        <text>cytidine(34) in elongator tRNA(Met) + acetate + ATP = N(4)-acetylcytidine(34) in elongator tRNA(Met) + AMP + diphosphate</text>
        <dbReference type="Rhea" id="RHEA:58144"/>
        <dbReference type="Rhea" id="RHEA-COMP:10693"/>
        <dbReference type="Rhea" id="RHEA-COMP:10694"/>
        <dbReference type="ChEBI" id="CHEBI:30089"/>
        <dbReference type="ChEBI" id="CHEBI:30616"/>
        <dbReference type="ChEBI" id="CHEBI:33019"/>
        <dbReference type="ChEBI" id="CHEBI:74900"/>
        <dbReference type="ChEBI" id="CHEBI:82748"/>
        <dbReference type="ChEBI" id="CHEBI:456215"/>
    </reaction>
</comment>
<evidence type="ECO:0000313" key="3">
    <source>
        <dbReference type="EMBL" id="PKK88286.1"/>
    </source>
</evidence>
<dbReference type="GO" id="GO:0016879">
    <property type="term" value="F:ligase activity, forming carbon-nitrogen bonds"/>
    <property type="evidence" value="ECO:0007669"/>
    <property type="project" value="UniProtKB-UniRule"/>
</dbReference>
<dbReference type="SUPFAM" id="SSF52374">
    <property type="entry name" value="Nucleotidylyl transferase"/>
    <property type="match status" value="1"/>
</dbReference>
<keyword evidence="1" id="KW-0436">Ligase</keyword>
<comment type="caution">
    <text evidence="3">The sequence shown here is derived from an EMBL/GenBank/DDBJ whole genome shotgun (WGS) entry which is preliminary data.</text>
</comment>
<keyword evidence="1" id="KW-0694">RNA-binding</keyword>
<keyword evidence="1" id="KW-0067">ATP-binding</keyword>
<dbReference type="GO" id="GO:0000049">
    <property type="term" value="F:tRNA binding"/>
    <property type="evidence" value="ECO:0007669"/>
    <property type="project" value="UniProtKB-KW"/>
</dbReference>
<gene>
    <name evidence="1" type="primary">tmcAL</name>
    <name evidence="3" type="ORF">CVV64_19510</name>
</gene>
<comment type="subcellular location">
    <subcellularLocation>
        <location evidence="1">Cytoplasm</location>
    </subcellularLocation>
</comment>
<proteinExistence type="inferred from homology"/>
<reference evidence="3 4" key="1">
    <citation type="journal article" date="2017" name="ISME J.">
        <title>Potential for microbial H2 and metal transformations associated with novel bacteria and archaea in deep terrestrial subsurface sediments.</title>
        <authorList>
            <person name="Hernsdorf A.W."/>
            <person name="Amano Y."/>
            <person name="Miyakawa K."/>
            <person name="Ise K."/>
            <person name="Suzuki Y."/>
            <person name="Anantharaman K."/>
            <person name="Probst A."/>
            <person name="Burstein D."/>
            <person name="Thomas B.C."/>
            <person name="Banfield J.F."/>
        </authorList>
    </citation>
    <scope>NUCLEOTIDE SEQUENCE [LARGE SCALE GENOMIC DNA]</scope>
    <source>
        <strain evidence="3">HGW-Wallbacteria-1</strain>
    </source>
</reference>
<comment type="similarity">
    <text evidence="1">Belongs to the TmcAL family.</text>
</comment>
<feature type="region of interest" description="Disordered" evidence="2">
    <location>
        <begin position="428"/>
        <end position="452"/>
    </location>
</feature>
<evidence type="ECO:0000256" key="1">
    <source>
        <dbReference type="HAMAP-Rule" id="MF_01539"/>
    </source>
</evidence>
<evidence type="ECO:0000256" key="2">
    <source>
        <dbReference type="SAM" id="MobiDB-lite"/>
    </source>
</evidence>
<organism evidence="3 4">
    <name type="scientific">Candidatus Wallbacteria bacterium HGW-Wallbacteria-1</name>
    <dbReference type="NCBI Taxonomy" id="2013854"/>
    <lineage>
        <taxon>Bacteria</taxon>
        <taxon>Candidatus Walliibacteriota</taxon>
    </lineage>
</organism>
<dbReference type="GO" id="GO:0005737">
    <property type="term" value="C:cytoplasm"/>
    <property type="evidence" value="ECO:0007669"/>
    <property type="project" value="UniProtKB-SubCell"/>
</dbReference>